<reference evidence="1" key="1">
    <citation type="submission" date="2021-05" db="EMBL/GenBank/DDBJ databases">
        <title>Energy efficiency and biological interactions define the core microbiome of deep oligotrophic groundwater.</title>
        <authorList>
            <person name="Mehrshad M."/>
            <person name="Lopez-Fernandez M."/>
            <person name="Bell E."/>
            <person name="Bernier-Latmani R."/>
            <person name="Bertilsson S."/>
            <person name="Dopson M."/>
        </authorList>
    </citation>
    <scope>NUCLEOTIDE SEQUENCE</scope>
    <source>
        <strain evidence="1">Modern_marine.mb.64</strain>
    </source>
</reference>
<accession>A0A948W2E7</accession>
<gene>
    <name evidence="1" type="ORF">KJ970_02940</name>
</gene>
<evidence type="ECO:0000313" key="1">
    <source>
        <dbReference type="EMBL" id="MBU2689857.1"/>
    </source>
</evidence>
<name>A0A948W2E7_UNCEI</name>
<sequence>MRSTKIRLMVLITGMFILLSVFTSGCGDSNSAASSETISAPASQGSTASQELTLGDLPGELNLSYEQIAKMESALAHLSNSRDERHGHYIRFPGTDRFDGSPPDGPIAEDLPPIAHFLEECSTFLEPGQLLCLAENLSKRMESNGLEQPRDLSRFQDHMMDRLTSVLRLSEEQETHFKEMLYRTGEEVKRLHETIRDGCMTPGQAIIESESLVNEIESEMQSILTTDQYSQMKSLDMERTASMIGRHLENINAHTSRHVEFLGITLNLSDQQREEIAGIFETCNQERSEILQGVLNDEIARLTAGFMMFQISEQVETEIIPVLAPGQIDIFEQLWPMLIPGRHLQMGRGPSMIF</sequence>
<evidence type="ECO:0000313" key="2">
    <source>
        <dbReference type="Proteomes" id="UP000777784"/>
    </source>
</evidence>
<dbReference type="PROSITE" id="PS51257">
    <property type="entry name" value="PROKAR_LIPOPROTEIN"/>
    <property type="match status" value="1"/>
</dbReference>
<organism evidence="1 2">
    <name type="scientific">Eiseniibacteriota bacterium</name>
    <dbReference type="NCBI Taxonomy" id="2212470"/>
    <lineage>
        <taxon>Bacteria</taxon>
        <taxon>Candidatus Eiseniibacteriota</taxon>
    </lineage>
</organism>
<protein>
    <submittedName>
        <fullName evidence="1">Uncharacterized protein</fullName>
    </submittedName>
</protein>
<comment type="caution">
    <text evidence="1">The sequence shown here is derived from an EMBL/GenBank/DDBJ whole genome shotgun (WGS) entry which is preliminary data.</text>
</comment>
<dbReference type="Proteomes" id="UP000777784">
    <property type="component" value="Unassembled WGS sequence"/>
</dbReference>
<dbReference type="AlphaFoldDB" id="A0A948W2E7"/>
<proteinExistence type="predicted"/>
<dbReference type="EMBL" id="JAHJDP010000019">
    <property type="protein sequence ID" value="MBU2689857.1"/>
    <property type="molecule type" value="Genomic_DNA"/>
</dbReference>